<dbReference type="PANTHER" id="PTHR33112:SF11">
    <property type="entry name" value="HETEROKARYON INCOMPATIBILITY DOMAIN-CONTAINING PROTEIN"/>
    <property type="match status" value="1"/>
</dbReference>
<dbReference type="InterPro" id="IPR010730">
    <property type="entry name" value="HET"/>
</dbReference>
<organism evidence="2 3">
    <name type="scientific">Colletotrichum kahawae</name>
    <name type="common">Coffee berry disease fungus</name>
    <dbReference type="NCBI Taxonomy" id="34407"/>
    <lineage>
        <taxon>Eukaryota</taxon>
        <taxon>Fungi</taxon>
        <taxon>Dikarya</taxon>
        <taxon>Ascomycota</taxon>
        <taxon>Pezizomycotina</taxon>
        <taxon>Sordariomycetes</taxon>
        <taxon>Hypocreomycetidae</taxon>
        <taxon>Glomerellales</taxon>
        <taxon>Glomerellaceae</taxon>
        <taxon>Colletotrichum</taxon>
        <taxon>Colletotrichum gloeosporioides species complex</taxon>
    </lineage>
</organism>
<dbReference type="Pfam" id="PF06985">
    <property type="entry name" value="HET"/>
    <property type="match status" value="1"/>
</dbReference>
<evidence type="ECO:0000313" key="2">
    <source>
        <dbReference type="EMBL" id="KAK2751983.1"/>
    </source>
</evidence>
<evidence type="ECO:0000313" key="3">
    <source>
        <dbReference type="Proteomes" id="UP001281614"/>
    </source>
</evidence>
<proteinExistence type="predicted"/>
<comment type="caution">
    <text evidence="2">The sequence shown here is derived from an EMBL/GenBank/DDBJ whole genome shotgun (WGS) entry which is preliminary data.</text>
</comment>
<sequence length="437" mass="49957">MVSGQPLESLPRLYQDAAYVARQLDARYLWIDSLCIIQKGDELVDWQRESTQMHNIYHNSICNISAAHAKDAHHSLFCKRNPDAHTPHTTELRINGHNVNLQISDAYFWKTEVSEALINTRGWVLQERIISPRILYFGERHIAWECWERDTADIFPAGILPAAWRLKNLEEQETLDSGIPKNTQGRFLWREVVEAYTRSDLTYPGDKLIALSAVAKRVSSILGDQYVAGMWLGQLEHELLWFMPERQTIAVSPEYRAPSWSWASVDGRVVPGFPYGKDDKILIQVQDYNLEYATNDTAGLITGGWLRIWGVLKPLALHRDTNSLCSYGSWTVFVDRSRISTEKDSSSIYFDTLHEGFDTKNVASALFCMPARIRSLDKHITDVLLLELVDRERGVFRRLGLGILNLEAETKCLKQIPDSKALPCEESRGGERLIRII</sequence>
<reference evidence="2" key="1">
    <citation type="submission" date="2023-02" db="EMBL/GenBank/DDBJ databases">
        <title>Colletotrichum kahawae CIFC_Que2 genome sequencing and assembly.</title>
        <authorList>
            <person name="Baroncelli R."/>
        </authorList>
    </citation>
    <scope>NUCLEOTIDE SEQUENCE</scope>
    <source>
        <strain evidence="2">CIFC_Que2</strain>
    </source>
</reference>
<keyword evidence="3" id="KW-1185">Reference proteome</keyword>
<dbReference type="EMBL" id="VYYT01000256">
    <property type="protein sequence ID" value="KAK2751983.1"/>
    <property type="molecule type" value="Genomic_DNA"/>
</dbReference>
<evidence type="ECO:0000259" key="1">
    <source>
        <dbReference type="Pfam" id="PF06985"/>
    </source>
</evidence>
<gene>
    <name evidence="2" type="ORF">CKAH01_06269</name>
</gene>
<accession>A0AAD9YAN5</accession>
<name>A0AAD9YAN5_COLKA</name>
<protein>
    <recommendedName>
        <fullName evidence="1">Heterokaryon incompatibility domain-containing protein</fullName>
    </recommendedName>
</protein>
<dbReference type="PANTHER" id="PTHR33112">
    <property type="entry name" value="DOMAIN PROTEIN, PUTATIVE-RELATED"/>
    <property type="match status" value="1"/>
</dbReference>
<feature type="domain" description="Heterokaryon incompatibility" evidence="1">
    <location>
        <begin position="8"/>
        <end position="127"/>
    </location>
</feature>
<dbReference type="AlphaFoldDB" id="A0AAD9YAN5"/>
<dbReference type="Proteomes" id="UP001281614">
    <property type="component" value="Unassembled WGS sequence"/>
</dbReference>